<dbReference type="Proteomes" id="UP000590511">
    <property type="component" value="Unassembled WGS sequence"/>
</dbReference>
<sequence length="999" mass="106545">MPENDANTALAALRDWWQRVTDGETVSGPELDTVISRGRPALAADTGGEAQRLLAIALHERWNRDRARFDDAGRAIGLWQHVLDRTPEDPVAAFFCGTLVTFLAERTRDRADMARAVHLADIATRTLDNGAAWHLSGRAHLVRAFSGGQRDGLAVALDRFAEALRRDPDDQLRCEIAREQLRAAFIRYGRKELGRDEFHGYVDLGYVVLDAPGDAALGDQALLAGTLAMVEIGTAEPEGRAHDFTRVRDLLARYRDVELPDPHLRAELDAAQALLDQIAGTPGDLDRGVGILANLTGDDRYPERNRADFADMLALARGGRALQEGDLAAFENVLTEFQDASDPALRALATVFTARREALRLAEEGDELEAAAVLYAAGEALPTGNPATDLLRGILGGTVTGDPADSPVAAATRVYTLARAVYTAASADDTAALRRLAAEVGGLLGHIPDDYAMLKIPAYQTAGSAERELARRDPSGGAAARAAAHYAAACALAGGPHHALWPQLVVAHGQSLRLGDRPDRARSRELGRSALIALTWQALIQADTDRALESAAAAARHVRAVVAWCAEDAADPAAADDLVAVLDAGRGLALHAASASRSMPERLIAAGHPDLATAWRETSGAGDSPDDNLRVRALHALTAGSGLFAAPDPAGIRRSLTAVGADALVYLVAADDDRPGLAVIVPVTGPVHVLPLPDLAAGRAVGGWIESGRDLVPEDDDGRDSFDDVCRWAWTACMEPLTAFTGRWRLDRPARLVLIPTGALTLVPWHAARYDDDTGRHHAIERLVVSYSVSARMFRDTAGMPLRSPESALIVGDPRGDLRYAAEEARDVHRDFHPGGTLLHTATRDDVLDWIAKPGRGPSLLHLACHGHVDQDRPAEARLALADGDLPVLELLARARSAGLDLDRVVLSACSTGAVGSLHDEAVSLATAFLAGGAHTVFGSLWPVPDDGTARLMYDMHQHLSVGGHAPVDALRLAQLAMLGELDEDDDDHGWAAFVHLGR</sequence>
<organism evidence="3 4">
    <name type="scientific">Actinoplanes lobatus</name>
    <dbReference type="NCBI Taxonomy" id="113568"/>
    <lineage>
        <taxon>Bacteria</taxon>
        <taxon>Bacillati</taxon>
        <taxon>Actinomycetota</taxon>
        <taxon>Actinomycetes</taxon>
        <taxon>Micromonosporales</taxon>
        <taxon>Micromonosporaceae</taxon>
        <taxon>Actinoplanes</taxon>
    </lineage>
</organism>
<dbReference type="EMBL" id="BOMP01000107">
    <property type="protein sequence ID" value="GIE43540.1"/>
    <property type="molecule type" value="Genomic_DNA"/>
</dbReference>
<keyword evidence="5" id="KW-1185">Reference proteome</keyword>
<dbReference type="EMBL" id="JACHNC010000001">
    <property type="protein sequence ID" value="MBB4750967.1"/>
    <property type="molecule type" value="Genomic_DNA"/>
</dbReference>
<evidence type="ECO:0000313" key="3">
    <source>
        <dbReference type="EMBL" id="MBB4750967.1"/>
    </source>
</evidence>
<protein>
    <recommendedName>
        <fullName evidence="1">CHAT domain-containing protein</fullName>
    </recommendedName>
</protein>
<dbReference type="Pfam" id="PF12770">
    <property type="entry name" value="CHAT"/>
    <property type="match status" value="1"/>
</dbReference>
<evidence type="ECO:0000313" key="5">
    <source>
        <dbReference type="Proteomes" id="UP000631312"/>
    </source>
</evidence>
<dbReference type="InterPro" id="IPR024983">
    <property type="entry name" value="CHAT_dom"/>
</dbReference>
<feature type="domain" description="CHAT" evidence="1">
    <location>
        <begin position="725"/>
        <end position="998"/>
    </location>
</feature>
<reference evidence="3 4" key="1">
    <citation type="submission" date="2020-08" db="EMBL/GenBank/DDBJ databases">
        <title>Sequencing the genomes of 1000 actinobacteria strains.</title>
        <authorList>
            <person name="Klenk H.-P."/>
        </authorList>
    </citation>
    <scope>NUCLEOTIDE SEQUENCE [LARGE SCALE GENOMIC DNA]</scope>
    <source>
        <strain evidence="3 4">DSM 43150</strain>
    </source>
</reference>
<evidence type="ECO:0000313" key="2">
    <source>
        <dbReference type="EMBL" id="GIE43540.1"/>
    </source>
</evidence>
<proteinExistence type="predicted"/>
<dbReference type="Proteomes" id="UP000631312">
    <property type="component" value="Unassembled WGS sequence"/>
</dbReference>
<name>A0A7W7HIT4_9ACTN</name>
<accession>A0A7W7HIT4</accession>
<reference evidence="2 5" key="2">
    <citation type="submission" date="2021-01" db="EMBL/GenBank/DDBJ databases">
        <title>Whole genome shotgun sequence of Actinoplanes lobatus NBRC 12513.</title>
        <authorList>
            <person name="Komaki H."/>
            <person name="Tamura T."/>
        </authorList>
    </citation>
    <scope>NUCLEOTIDE SEQUENCE [LARGE SCALE GENOMIC DNA]</scope>
    <source>
        <strain evidence="2 5">NBRC 12513</strain>
    </source>
</reference>
<gene>
    <name evidence="2" type="ORF">Alo02nite_64380</name>
    <name evidence="3" type="ORF">BJ964_005128</name>
</gene>
<dbReference type="RefSeq" id="WP_188123064.1">
    <property type="nucleotide sequence ID" value="NZ_BOMP01000107.1"/>
</dbReference>
<evidence type="ECO:0000313" key="4">
    <source>
        <dbReference type="Proteomes" id="UP000590511"/>
    </source>
</evidence>
<comment type="caution">
    <text evidence="3">The sequence shown here is derived from an EMBL/GenBank/DDBJ whole genome shotgun (WGS) entry which is preliminary data.</text>
</comment>
<dbReference type="AlphaFoldDB" id="A0A7W7HIT4"/>
<evidence type="ECO:0000259" key="1">
    <source>
        <dbReference type="Pfam" id="PF12770"/>
    </source>
</evidence>